<name>A0A9X2DUN2_9BACI</name>
<dbReference type="PANTHER" id="PTHR11669">
    <property type="entry name" value="REPLICATION FACTOR C / DNA POLYMERASE III GAMMA-TAU SUBUNIT"/>
    <property type="match status" value="1"/>
</dbReference>
<sequence>MQSWEQLSVMQPRVVLMLTKVIERNRLAHAYLFEGSSGTGKQQVALQLAKSFFCRNRTGAEPCQTCRDCRRIEHGNHPDVHFIEPDGQSIKKHQVEYLQKEFTYRGVESGKKVYLINDADLMTASAANSMLKFLEEPTADTLAVLMTERRQKILPTIQSRSQQLSFAPLPRQLFVDKLEAEGISSGNAVLLAGLTTNYSEAITLLEGDWIAKARSVVIQLMEELYQRPNQVLFTLQEKWLPLCKERWQQEKGLDMMLLWLRDVMYTKVGKQDGLTYIDQQKQIEQQAFSSSHDRVSEKMSFVEEAKRQLQANANLQLLMEKLLLTIQEG</sequence>
<keyword evidence="3 9" id="KW-0808">Transferase</keyword>
<organism evidence="9 10">
    <name type="scientific">Halalkalibacter oceani</name>
    <dbReference type="NCBI Taxonomy" id="1653776"/>
    <lineage>
        <taxon>Bacteria</taxon>
        <taxon>Bacillati</taxon>
        <taxon>Bacillota</taxon>
        <taxon>Bacilli</taxon>
        <taxon>Bacillales</taxon>
        <taxon>Bacillaceae</taxon>
        <taxon>Halalkalibacter</taxon>
    </lineage>
</organism>
<evidence type="ECO:0000256" key="1">
    <source>
        <dbReference type="ARBA" id="ARBA00012417"/>
    </source>
</evidence>
<dbReference type="AlphaFoldDB" id="A0A9X2DUN2"/>
<dbReference type="InterPro" id="IPR027417">
    <property type="entry name" value="P-loop_NTPase"/>
</dbReference>
<dbReference type="InterPro" id="IPR015199">
    <property type="entry name" value="DNA_pol_III_delta_C"/>
</dbReference>
<dbReference type="Gene3D" id="3.40.50.300">
    <property type="entry name" value="P-loop containing nucleotide triphosphate hydrolases"/>
    <property type="match status" value="1"/>
</dbReference>
<dbReference type="GO" id="GO:0009360">
    <property type="term" value="C:DNA polymerase III complex"/>
    <property type="evidence" value="ECO:0007669"/>
    <property type="project" value="InterPro"/>
</dbReference>
<evidence type="ECO:0000256" key="4">
    <source>
        <dbReference type="ARBA" id="ARBA00022695"/>
    </source>
</evidence>
<dbReference type="GO" id="GO:0003677">
    <property type="term" value="F:DNA binding"/>
    <property type="evidence" value="ECO:0007669"/>
    <property type="project" value="InterPro"/>
</dbReference>
<evidence type="ECO:0000256" key="6">
    <source>
        <dbReference type="ARBA" id="ARBA00022932"/>
    </source>
</evidence>
<dbReference type="GO" id="GO:0008408">
    <property type="term" value="F:3'-5' exonuclease activity"/>
    <property type="evidence" value="ECO:0007669"/>
    <property type="project" value="InterPro"/>
</dbReference>
<keyword evidence="4 9" id="KW-0548">Nucleotidyltransferase</keyword>
<dbReference type="FunFam" id="3.40.50.300:FF:001255">
    <property type="entry name" value="DNA polymerase III subunit delta"/>
    <property type="match status" value="1"/>
</dbReference>
<evidence type="ECO:0000313" key="9">
    <source>
        <dbReference type="EMBL" id="MCM3715768.1"/>
    </source>
</evidence>
<evidence type="ECO:0000256" key="2">
    <source>
        <dbReference type="ARBA" id="ARBA00014363"/>
    </source>
</evidence>
<dbReference type="EMBL" id="JAMBOL010000021">
    <property type="protein sequence ID" value="MCM3715768.1"/>
    <property type="molecule type" value="Genomic_DNA"/>
</dbReference>
<dbReference type="GO" id="GO:0006261">
    <property type="term" value="P:DNA-templated DNA replication"/>
    <property type="evidence" value="ECO:0007669"/>
    <property type="project" value="TreeGrafter"/>
</dbReference>
<keyword evidence="5" id="KW-0235">DNA replication</keyword>
<dbReference type="Gene3D" id="1.20.272.10">
    <property type="match status" value="1"/>
</dbReference>
<dbReference type="InterPro" id="IPR004622">
    <property type="entry name" value="DNA_pol_HolB"/>
</dbReference>
<dbReference type="InterPro" id="IPR050238">
    <property type="entry name" value="DNA_Rep/Repair_Clamp_Loader"/>
</dbReference>
<dbReference type="Pfam" id="PF13177">
    <property type="entry name" value="DNA_pol3_delta2"/>
    <property type="match status" value="1"/>
</dbReference>
<dbReference type="NCBIfam" id="NF005972">
    <property type="entry name" value="PRK08058.1"/>
    <property type="match status" value="1"/>
</dbReference>
<dbReference type="EC" id="2.7.7.7" evidence="1"/>
<comment type="caution">
    <text evidence="9">The sequence shown here is derived from an EMBL/GenBank/DDBJ whole genome shotgun (WGS) entry which is preliminary data.</text>
</comment>
<dbReference type="NCBIfam" id="TIGR00678">
    <property type="entry name" value="holB"/>
    <property type="match status" value="1"/>
</dbReference>
<dbReference type="SUPFAM" id="SSF52540">
    <property type="entry name" value="P-loop containing nucleoside triphosphate hydrolases"/>
    <property type="match status" value="1"/>
</dbReference>
<comment type="catalytic activity">
    <reaction evidence="7">
        <text>DNA(n) + a 2'-deoxyribonucleoside 5'-triphosphate = DNA(n+1) + diphosphate</text>
        <dbReference type="Rhea" id="RHEA:22508"/>
        <dbReference type="Rhea" id="RHEA-COMP:17339"/>
        <dbReference type="Rhea" id="RHEA-COMP:17340"/>
        <dbReference type="ChEBI" id="CHEBI:33019"/>
        <dbReference type="ChEBI" id="CHEBI:61560"/>
        <dbReference type="ChEBI" id="CHEBI:173112"/>
        <dbReference type="EC" id="2.7.7.7"/>
    </reaction>
</comment>
<dbReference type="GO" id="GO:0003887">
    <property type="term" value="F:DNA-directed DNA polymerase activity"/>
    <property type="evidence" value="ECO:0007669"/>
    <property type="project" value="UniProtKB-KW"/>
</dbReference>
<gene>
    <name evidence="9" type="primary">holB</name>
    <name evidence="9" type="ORF">M3202_17035</name>
</gene>
<evidence type="ECO:0000256" key="3">
    <source>
        <dbReference type="ARBA" id="ARBA00022679"/>
    </source>
</evidence>
<keyword evidence="10" id="KW-1185">Reference proteome</keyword>
<protein>
    <recommendedName>
        <fullName evidence="2">DNA polymerase III subunit delta'</fullName>
        <ecNumber evidence="1">2.7.7.7</ecNumber>
    </recommendedName>
</protein>
<feature type="domain" description="DNA polymerase III delta subunit C-terminal" evidence="8">
    <location>
        <begin position="239"/>
        <end position="327"/>
    </location>
</feature>
<keyword evidence="6" id="KW-0239">DNA-directed DNA polymerase</keyword>
<reference evidence="9" key="1">
    <citation type="submission" date="2022-05" db="EMBL/GenBank/DDBJ databases">
        <title>Comparative Genomics of Spacecraft Associated Microbes.</title>
        <authorList>
            <person name="Tran M.T."/>
            <person name="Wright A."/>
            <person name="Seuylemezian A."/>
            <person name="Eisen J."/>
            <person name="Coil D."/>
        </authorList>
    </citation>
    <scope>NUCLEOTIDE SEQUENCE</scope>
    <source>
        <strain evidence="9">214.1.1</strain>
    </source>
</reference>
<evidence type="ECO:0000256" key="5">
    <source>
        <dbReference type="ARBA" id="ARBA00022705"/>
    </source>
</evidence>
<dbReference type="Proteomes" id="UP001139179">
    <property type="component" value="Unassembled WGS sequence"/>
</dbReference>
<evidence type="ECO:0000259" key="8">
    <source>
        <dbReference type="Pfam" id="PF09115"/>
    </source>
</evidence>
<evidence type="ECO:0000256" key="7">
    <source>
        <dbReference type="ARBA" id="ARBA00049244"/>
    </source>
</evidence>
<dbReference type="Pfam" id="PF09115">
    <property type="entry name" value="DNApol3-delta_C"/>
    <property type="match status" value="1"/>
</dbReference>
<dbReference type="RefSeq" id="WP_251224474.1">
    <property type="nucleotide sequence ID" value="NZ_JAMBOL010000021.1"/>
</dbReference>
<accession>A0A9X2DUN2</accession>
<evidence type="ECO:0000313" key="10">
    <source>
        <dbReference type="Proteomes" id="UP001139179"/>
    </source>
</evidence>
<dbReference type="PANTHER" id="PTHR11669:SF8">
    <property type="entry name" value="DNA POLYMERASE III SUBUNIT DELTA"/>
    <property type="match status" value="1"/>
</dbReference>
<proteinExistence type="predicted"/>